<accession>A0A839UM33</accession>
<evidence type="ECO:0000313" key="2">
    <source>
        <dbReference type="EMBL" id="MBB3169254.1"/>
    </source>
</evidence>
<comment type="caution">
    <text evidence="2">The sequence shown here is derived from an EMBL/GenBank/DDBJ whole genome shotgun (WGS) entry which is preliminary data.</text>
</comment>
<dbReference type="CDD" id="cd04179">
    <property type="entry name" value="DPM_DPG-synthase_like"/>
    <property type="match status" value="1"/>
</dbReference>
<reference evidence="2 3" key="1">
    <citation type="submission" date="2020-08" db="EMBL/GenBank/DDBJ databases">
        <title>Genomic Encyclopedia of Type Strains, Phase III (KMG-III): the genomes of soil and plant-associated and newly described type strains.</title>
        <authorList>
            <person name="Whitman W."/>
        </authorList>
    </citation>
    <scope>NUCLEOTIDE SEQUENCE [LARGE SCALE GENOMIC DNA]</scope>
    <source>
        <strain evidence="2 3">CECT 8571</strain>
    </source>
</reference>
<dbReference type="PANTHER" id="PTHR10859:SF91">
    <property type="entry name" value="DOLICHYL-PHOSPHATE BETA-GLUCOSYLTRANSFERASE"/>
    <property type="match status" value="1"/>
</dbReference>
<evidence type="ECO:0000313" key="3">
    <source>
        <dbReference type="Proteomes" id="UP000559987"/>
    </source>
</evidence>
<feature type="domain" description="Glycosyltransferase 2-like" evidence="1">
    <location>
        <begin position="4"/>
        <end position="140"/>
    </location>
</feature>
<dbReference type="InterPro" id="IPR029044">
    <property type="entry name" value="Nucleotide-diphossugar_trans"/>
</dbReference>
<proteinExistence type="predicted"/>
<organism evidence="2 3">
    <name type="scientific">Simiduia aestuariiviva</name>
    <dbReference type="NCBI Taxonomy" id="1510459"/>
    <lineage>
        <taxon>Bacteria</taxon>
        <taxon>Pseudomonadati</taxon>
        <taxon>Pseudomonadota</taxon>
        <taxon>Gammaproteobacteria</taxon>
        <taxon>Cellvibrionales</taxon>
        <taxon>Cellvibrionaceae</taxon>
        <taxon>Simiduia</taxon>
    </lineage>
</organism>
<sequence length="248" mass="27763">MKPCIVIPVYNHETLLPTTLAQVLDFELPVILVNDGSGPACTEVIEQLVAAHDAVSLVSLPHNTGKGGAVKAGLRAAHRLGFTHALQVDADGQHNLQDIAHFLARANTAPDAVICGVPEYDHSVPRLRHYGRYLTHVWVWINTLSLAIKDSMCGFRVYPVAATCKLLDSDHVGDRMDFDTEILVRWFWRGGDLINLPTSVHYPDHGVSHFLPGLDNWLISCMHTRLFFGMLWRAPLWLLGLQRRGRRR</sequence>
<name>A0A839UM33_9GAMM</name>
<dbReference type="RefSeq" id="WP_183910735.1">
    <property type="nucleotide sequence ID" value="NZ_JACHXZ010000003.1"/>
</dbReference>
<gene>
    <name evidence="2" type="ORF">FHS30_002462</name>
</gene>
<dbReference type="Proteomes" id="UP000559987">
    <property type="component" value="Unassembled WGS sequence"/>
</dbReference>
<evidence type="ECO:0000259" key="1">
    <source>
        <dbReference type="Pfam" id="PF00535"/>
    </source>
</evidence>
<keyword evidence="2" id="KW-0808">Transferase</keyword>
<dbReference type="GO" id="GO:0016740">
    <property type="term" value="F:transferase activity"/>
    <property type="evidence" value="ECO:0007669"/>
    <property type="project" value="UniProtKB-KW"/>
</dbReference>
<dbReference type="EMBL" id="JACHXZ010000003">
    <property type="protein sequence ID" value="MBB3169254.1"/>
    <property type="molecule type" value="Genomic_DNA"/>
</dbReference>
<dbReference type="SUPFAM" id="SSF53448">
    <property type="entry name" value="Nucleotide-diphospho-sugar transferases"/>
    <property type="match status" value="1"/>
</dbReference>
<dbReference type="Gene3D" id="3.90.550.10">
    <property type="entry name" value="Spore Coat Polysaccharide Biosynthesis Protein SpsA, Chain A"/>
    <property type="match status" value="1"/>
</dbReference>
<keyword evidence="3" id="KW-1185">Reference proteome</keyword>
<dbReference type="PANTHER" id="PTHR10859">
    <property type="entry name" value="GLYCOSYL TRANSFERASE"/>
    <property type="match status" value="1"/>
</dbReference>
<dbReference type="GO" id="GO:0006487">
    <property type="term" value="P:protein N-linked glycosylation"/>
    <property type="evidence" value="ECO:0007669"/>
    <property type="project" value="TreeGrafter"/>
</dbReference>
<dbReference type="Pfam" id="PF00535">
    <property type="entry name" value="Glycos_transf_2"/>
    <property type="match status" value="1"/>
</dbReference>
<dbReference type="InterPro" id="IPR001173">
    <property type="entry name" value="Glyco_trans_2-like"/>
</dbReference>
<dbReference type="AlphaFoldDB" id="A0A839UM33"/>
<protein>
    <submittedName>
        <fullName evidence="2">Glycosyltransferase involved in cell wall biosynthesis</fullName>
    </submittedName>
</protein>